<comment type="caution">
    <text evidence="1">The sequence shown here is derived from an EMBL/GenBank/DDBJ whole genome shotgun (WGS) entry which is preliminary data.</text>
</comment>
<organism evidence="1 2">
    <name type="scientific">Advenella mandrilli</name>
    <dbReference type="NCBI Taxonomy" id="2800330"/>
    <lineage>
        <taxon>Bacteria</taxon>
        <taxon>Pseudomonadati</taxon>
        <taxon>Pseudomonadota</taxon>
        <taxon>Betaproteobacteria</taxon>
        <taxon>Burkholderiales</taxon>
        <taxon>Alcaligenaceae</taxon>
    </lineage>
</organism>
<accession>A0ABS1ECD0</accession>
<evidence type="ECO:0008006" key="3">
    <source>
        <dbReference type="Google" id="ProtNLM"/>
    </source>
</evidence>
<reference evidence="1 2" key="1">
    <citation type="submission" date="2020-12" db="EMBL/GenBank/DDBJ databases">
        <authorList>
            <person name="Lu T."/>
            <person name="Wang Q."/>
            <person name="Han X."/>
        </authorList>
    </citation>
    <scope>NUCLEOTIDE SEQUENCE [LARGE SCALE GENOMIC DNA]</scope>
    <source>
        <strain evidence="1 2">WQ 585</strain>
    </source>
</reference>
<proteinExistence type="predicted"/>
<name>A0ABS1ECD0_9BURK</name>
<gene>
    <name evidence="1" type="ORF">JHL22_10220</name>
</gene>
<evidence type="ECO:0000313" key="1">
    <source>
        <dbReference type="EMBL" id="MBK1781594.1"/>
    </source>
</evidence>
<sequence length="236" mass="26533">MLTEIHSELYHGTAEYFDSFREPGIRRDRGAGYDHQGRAVYLTSDPNGYGRFFARESSAKLVVKLQAQKKYKEAEKLYVSDGVVLSVKVNEGARILDITQAPDSIRALFDSSVGNEGVGHQLRQAVLEAGFDGIAFKEPNFPEGWEVAHNAMTVVVYNHSQLTITGCKEADLYELPSGWALREDSGSRQSEPVFDKFDNKTFTDEMFEEARRAILANLNDQRRSEVQIEFSPGLED</sequence>
<protein>
    <recommendedName>
        <fullName evidence="3">RES domain-containing protein</fullName>
    </recommendedName>
</protein>
<dbReference type="Proteomes" id="UP000635316">
    <property type="component" value="Unassembled WGS sequence"/>
</dbReference>
<dbReference type="RefSeq" id="WP_200236840.1">
    <property type="nucleotide sequence ID" value="NZ_JAENGP010000011.1"/>
</dbReference>
<evidence type="ECO:0000313" key="2">
    <source>
        <dbReference type="Proteomes" id="UP000635316"/>
    </source>
</evidence>
<dbReference type="EMBL" id="JAENGP010000011">
    <property type="protein sequence ID" value="MBK1781594.1"/>
    <property type="molecule type" value="Genomic_DNA"/>
</dbReference>
<keyword evidence="2" id="KW-1185">Reference proteome</keyword>